<organism evidence="2">
    <name type="scientific">hydrothermal vent metagenome</name>
    <dbReference type="NCBI Taxonomy" id="652676"/>
    <lineage>
        <taxon>unclassified sequences</taxon>
        <taxon>metagenomes</taxon>
        <taxon>ecological metagenomes</taxon>
    </lineage>
</organism>
<dbReference type="EMBL" id="UOGD01000387">
    <property type="protein sequence ID" value="VAX27532.1"/>
    <property type="molecule type" value="Genomic_DNA"/>
</dbReference>
<evidence type="ECO:0008006" key="3">
    <source>
        <dbReference type="Google" id="ProtNLM"/>
    </source>
</evidence>
<keyword evidence="1" id="KW-1133">Transmembrane helix</keyword>
<name>A0A3B1CH26_9ZZZZ</name>
<feature type="transmembrane region" description="Helical" evidence="1">
    <location>
        <begin position="70"/>
        <end position="88"/>
    </location>
</feature>
<evidence type="ECO:0000256" key="1">
    <source>
        <dbReference type="SAM" id="Phobius"/>
    </source>
</evidence>
<dbReference type="PANTHER" id="PTHR40940">
    <property type="entry name" value="PROTEIN BATD-RELATED"/>
    <property type="match status" value="1"/>
</dbReference>
<accession>A0A3B1CH26</accession>
<dbReference type="AlphaFoldDB" id="A0A3B1CH26"/>
<evidence type="ECO:0000313" key="2">
    <source>
        <dbReference type="EMBL" id="VAX27532.1"/>
    </source>
</evidence>
<reference evidence="2" key="1">
    <citation type="submission" date="2018-06" db="EMBL/GenBank/DDBJ databases">
        <authorList>
            <person name="Zhirakovskaya E."/>
        </authorList>
    </citation>
    <scope>NUCLEOTIDE SEQUENCE</scope>
</reference>
<gene>
    <name evidence="2" type="ORF">MNBD_IGNAVI01-2453</name>
</gene>
<sequence length="221" mass="25589">SYFDPRRKKYVELSSPQFTLTIKQGSGTVATPGEGFTKEDIKLLSKDIRFIKTSDFQLEKIEKGSLIKSWFWYSLIIPLFVMLGFIGFKKRQDKLSGNVELMKFRKAQKNASNRLKLAKKALDENDLVTYFNEISQGLYGYLEDKLLLPKSEFSIDKVIELLHKNSVNENTVEDVRDILNQCEFARFAPQSQTREQAENIYEKAVKVIVEIENSVKTKKKK</sequence>
<proteinExistence type="predicted"/>
<keyword evidence="1" id="KW-0812">Transmembrane</keyword>
<dbReference type="InterPro" id="IPR025738">
    <property type="entry name" value="BatD"/>
</dbReference>
<protein>
    <recommendedName>
        <fullName evidence="3">BatD</fullName>
    </recommendedName>
</protein>
<feature type="non-terminal residue" evidence="2">
    <location>
        <position position="1"/>
    </location>
</feature>
<keyword evidence="1" id="KW-0472">Membrane</keyword>
<dbReference type="PANTHER" id="PTHR40940:SF2">
    <property type="entry name" value="BATD"/>
    <property type="match status" value="1"/>
</dbReference>